<dbReference type="Pfam" id="PF00590">
    <property type="entry name" value="TP_methylase"/>
    <property type="match status" value="1"/>
</dbReference>
<organism evidence="8">
    <name type="scientific">Heterosigma akashiwo</name>
    <name type="common">Chromophytic alga</name>
    <name type="synonym">Heterosigma carterae</name>
    <dbReference type="NCBI Taxonomy" id="2829"/>
    <lineage>
        <taxon>Eukaryota</taxon>
        <taxon>Sar</taxon>
        <taxon>Stramenopiles</taxon>
        <taxon>Ochrophyta</taxon>
        <taxon>Raphidophyceae</taxon>
        <taxon>Chattonellales</taxon>
        <taxon>Chattonellaceae</taxon>
        <taxon>Heterosigma</taxon>
    </lineage>
</organism>
<evidence type="ECO:0000256" key="3">
    <source>
        <dbReference type="ARBA" id="ARBA00022603"/>
    </source>
</evidence>
<dbReference type="FunFam" id="3.30.950.10:FF:000002">
    <property type="entry name" value="Ribosomal RNA small subunit methyltransferase I"/>
    <property type="match status" value="1"/>
</dbReference>
<dbReference type="EMBL" id="HBIU01039625">
    <property type="protein sequence ID" value="CAE0639242.1"/>
    <property type="molecule type" value="Transcribed_RNA"/>
</dbReference>
<keyword evidence="4" id="KW-0808">Transferase</keyword>
<evidence type="ECO:0000256" key="5">
    <source>
        <dbReference type="ARBA" id="ARBA00022691"/>
    </source>
</evidence>
<keyword evidence="2" id="KW-0698">rRNA processing</keyword>
<dbReference type="Gene3D" id="3.40.1010.10">
    <property type="entry name" value="Cobalt-precorrin-4 Transmethylase, Domain 1"/>
    <property type="match status" value="1"/>
</dbReference>
<dbReference type="AlphaFoldDB" id="A0A6V1TAB6"/>
<gene>
    <name evidence="7" type="ORF">HAKA00212_LOCUS18056</name>
    <name evidence="8" type="ORF">HAKA00212_LOCUS18057</name>
</gene>
<dbReference type="GO" id="GO:0008168">
    <property type="term" value="F:methyltransferase activity"/>
    <property type="evidence" value="ECO:0007669"/>
    <property type="project" value="UniProtKB-KW"/>
</dbReference>
<dbReference type="InterPro" id="IPR008189">
    <property type="entry name" value="rRNA_ssu_MeTfrase_I"/>
</dbReference>
<dbReference type="EMBL" id="HBIU01039627">
    <property type="protein sequence ID" value="CAE0639243.1"/>
    <property type="molecule type" value="Transcribed_RNA"/>
</dbReference>
<reference evidence="8" key="1">
    <citation type="submission" date="2021-01" db="EMBL/GenBank/DDBJ databases">
        <authorList>
            <person name="Corre E."/>
            <person name="Pelletier E."/>
            <person name="Niang G."/>
            <person name="Scheremetjew M."/>
            <person name="Finn R."/>
            <person name="Kale V."/>
            <person name="Holt S."/>
            <person name="Cochrane G."/>
            <person name="Meng A."/>
            <person name="Brown T."/>
            <person name="Cohen L."/>
        </authorList>
    </citation>
    <scope>NUCLEOTIDE SEQUENCE</scope>
    <source>
        <strain evidence="8">CCMP3107</strain>
    </source>
</reference>
<dbReference type="InterPro" id="IPR035996">
    <property type="entry name" value="4pyrrol_Methylase_sf"/>
</dbReference>
<dbReference type="Gene3D" id="3.30.950.10">
    <property type="entry name" value="Methyltransferase, Cobalt-precorrin-4 Transmethylase, Domain 2"/>
    <property type="match status" value="1"/>
</dbReference>
<sequence>MQVASIHVQKRASRFAAKPIMVFLVLLVRGAKRTASYISIAPLILSTSPIQAPKHRVLLFSGKKAFTNSTTAGQSQPNDHDDLDHQILSAGSENDGHIFEVGEHGGSKAQPGTVYFVATPIGNLGDITYRAAEILRTVDIVASEDTRRTGRLLQYLNAGKKRQISHHEHNWKGRVPQLIALAREEGRSIAVVSDAGTPGIADPGTPLARACAEAGVPAIPIPGPCAAAAALSVAGVYASEYVFFGFLPAKRGTARTAKLREVLEERRTSVFYEAPHRLEHTLREMVEISAAAAGRREIVCARELTKLHESFFRGTVQEAWAHFSAPGTAPRGEFTVVLGPLEEEAPDGEAAAALATRRLRELMAEGVSTSRAVKAVVQEVKGLKKAEVYNLALELSGDGVSYTGNDKPGSSLPF</sequence>
<evidence type="ECO:0000256" key="2">
    <source>
        <dbReference type="ARBA" id="ARBA00022552"/>
    </source>
</evidence>
<proteinExistence type="inferred from homology"/>
<dbReference type="InterPro" id="IPR014777">
    <property type="entry name" value="4pyrrole_Mease_sub1"/>
</dbReference>
<evidence type="ECO:0000313" key="8">
    <source>
        <dbReference type="EMBL" id="CAE0639243.1"/>
    </source>
</evidence>
<evidence type="ECO:0000256" key="4">
    <source>
        <dbReference type="ARBA" id="ARBA00022679"/>
    </source>
</evidence>
<dbReference type="SUPFAM" id="SSF53790">
    <property type="entry name" value="Tetrapyrrole methylase"/>
    <property type="match status" value="1"/>
</dbReference>
<dbReference type="PANTHER" id="PTHR46111">
    <property type="entry name" value="RIBOSOMAL RNA SMALL SUBUNIT METHYLTRANSFERASE I"/>
    <property type="match status" value="1"/>
</dbReference>
<dbReference type="GO" id="GO:0032259">
    <property type="term" value="P:methylation"/>
    <property type="evidence" value="ECO:0007669"/>
    <property type="project" value="UniProtKB-KW"/>
</dbReference>
<evidence type="ECO:0000313" key="7">
    <source>
        <dbReference type="EMBL" id="CAE0639242.1"/>
    </source>
</evidence>
<keyword evidence="3" id="KW-0489">Methyltransferase</keyword>
<dbReference type="CDD" id="cd11648">
    <property type="entry name" value="RsmI"/>
    <property type="match status" value="1"/>
</dbReference>
<dbReference type="InterPro" id="IPR000878">
    <property type="entry name" value="4pyrrol_Mease"/>
</dbReference>
<evidence type="ECO:0000256" key="1">
    <source>
        <dbReference type="ARBA" id="ARBA00022490"/>
    </source>
</evidence>
<name>A0A6V1TAB6_HETAK</name>
<dbReference type="PANTHER" id="PTHR46111:SF1">
    <property type="entry name" value="RIBOSOMAL RNA SMALL SUBUNIT METHYLTRANSFERASE I"/>
    <property type="match status" value="1"/>
</dbReference>
<dbReference type="InterPro" id="IPR014776">
    <property type="entry name" value="4pyrrole_Mease_sub2"/>
</dbReference>
<evidence type="ECO:0000259" key="6">
    <source>
        <dbReference type="Pfam" id="PF00590"/>
    </source>
</evidence>
<dbReference type="NCBIfam" id="TIGR00096">
    <property type="entry name" value="16S rRNA (cytidine(1402)-2'-O)-methyltransferase"/>
    <property type="match status" value="1"/>
</dbReference>
<dbReference type="GO" id="GO:0006364">
    <property type="term" value="P:rRNA processing"/>
    <property type="evidence" value="ECO:0007669"/>
    <property type="project" value="UniProtKB-KW"/>
</dbReference>
<accession>A0A6V1TAB6</accession>
<feature type="domain" description="Tetrapyrrole methylase" evidence="6">
    <location>
        <begin position="113"/>
        <end position="318"/>
    </location>
</feature>
<protein>
    <recommendedName>
        <fullName evidence="6">Tetrapyrrole methylase domain-containing protein</fullName>
    </recommendedName>
</protein>
<keyword evidence="1" id="KW-0963">Cytoplasm</keyword>
<dbReference type="HAMAP" id="MF_01877">
    <property type="entry name" value="16SrRNA_methyltr_I"/>
    <property type="match status" value="1"/>
</dbReference>
<keyword evidence="5" id="KW-0949">S-adenosyl-L-methionine</keyword>